<dbReference type="AlphaFoldDB" id="A0A6G1BZF2"/>
<name>A0A6G1BZF2_9ORYZ</name>
<accession>A0A6G1BZF2</accession>
<gene>
    <name evidence="2" type="ORF">E2562_023908</name>
</gene>
<dbReference type="EMBL" id="SPHZ02000011">
    <property type="protein sequence ID" value="KAF0893266.1"/>
    <property type="molecule type" value="Genomic_DNA"/>
</dbReference>
<sequence length="136" mass="14686">MAIDHPCRPTGVKCPHRTSRRPRPQKRRSASAVHPVRIRPHQSIEAMAGRASGAAGPWRARRRGSERGGVVARGNADARGHDGIECARWAGARRADERGGSPRHRRKHVSASCAVGAPPARCSHTGGQGPHGYYWA</sequence>
<reference evidence="2 3" key="1">
    <citation type="submission" date="2019-11" db="EMBL/GenBank/DDBJ databases">
        <title>Whole genome sequence of Oryza granulata.</title>
        <authorList>
            <person name="Li W."/>
        </authorList>
    </citation>
    <scope>NUCLEOTIDE SEQUENCE [LARGE SCALE GENOMIC DNA]</scope>
    <source>
        <strain evidence="3">cv. Menghai</strain>
        <tissue evidence="2">Leaf</tissue>
    </source>
</reference>
<feature type="region of interest" description="Disordered" evidence="1">
    <location>
        <begin position="1"/>
        <end position="77"/>
    </location>
</feature>
<keyword evidence="3" id="KW-1185">Reference proteome</keyword>
<proteinExistence type="predicted"/>
<comment type="caution">
    <text evidence="2">The sequence shown here is derived from an EMBL/GenBank/DDBJ whole genome shotgun (WGS) entry which is preliminary data.</text>
</comment>
<feature type="compositionally biased region" description="Low complexity" evidence="1">
    <location>
        <begin position="48"/>
        <end position="58"/>
    </location>
</feature>
<evidence type="ECO:0000313" key="3">
    <source>
        <dbReference type="Proteomes" id="UP000479710"/>
    </source>
</evidence>
<dbReference type="Proteomes" id="UP000479710">
    <property type="component" value="Unassembled WGS sequence"/>
</dbReference>
<protein>
    <submittedName>
        <fullName evidence="2">Uncharacterized protein</fullName>
    </submittedName>
</protein>
<evidence type="ECO:0000313" key="2">
    <source>
        <dbReference type="EMBL" id="KAF0893266.1"/>
    </source>
</evidence>
<organism evidence="2 3">
    <name type="scientific">Oryza meyeriana var. granulata</name>
    <dbReference type="NCBI Taxonomy" id="110450"/>
    <lineage>
        <taxon>Eukaryota</taxon>
        <taxon>Viridiplantae</taxon>
        <taxon>Streptophyta</taxon>
        <taxon>Embryophyta</taxon>
        <taxon>Tracheophyta</taxon>
        <taxon>Spermatophyta</taxon>
        <taxon>Magnoliopsida</taxon>
        <taxon>Liliopsida</taxon>
        <taxon>Poales</taxon>
        <taxon>Poaceae</taxon>
        <taxon>BOP clade</taxon>
        <taxon>Oryzoideae</taxon>
        <taxon>Oryzeae</taxon>
        <taxon>Oryzinae</taxon>
        <taxon>Oryza</taxon>
        <taxon>Oryza meyeriana</taxon>
    </lineage>
</organism>
<evidence type="ECO:0000256" key="1">
    <source>
        <dbReference type="SAM" id="MobiDB-lite"/>
    </source>
</evidence>
<feature type="region of interest" description="Disordered" evidence="1">
    <location>
        <begin position="92"/>
        <end position="136"/>
    </location>
</feature>
<feature type="compositionally biased region" description="Basic residues" evidence="1">
    <location>
        <begin position="14"/>
        <end position="29"/>
    </location>
</feature>